<dbReference type="RefSeq" id="WP_052199002.1">
    <property type="nucleotide sequence ID" value="NZ_BQII01000027.1"/>
</dbReference>
<dbReference type="Gene3D" id="1.10.10.10">
    <property type="entry name" value="Winged helix-like DNA-binding domain superfamily/Winged helix DNA-binding domain"/>
    <property type="match status" value="1"/>
</dbReference>
<feature type="domain" description="ANTAR" evidence="1">
    <location>
        <begin position="125"/>
        <end position="186"/>
    </location>
</feature>
<evidence type="ECO:0000313" key="2">
    <source>
        <dbReference type="EMBL" id="NWC81290.1"/>
    </source>
</evidence>
<dbReference type="Gene3D" id="3.40.50.2300">
    <property type="match status" value="1"/>
</dbReference>
<dbReference type="EMBL" id="RJAI01000135">
    <property type="protein sequence ID" value="RNF77300.1"/>
    <property type="molecule type" value="Genomic_DNA"/>
</dbReference>
<comment type="caution">
    <text evidence="3">The sequence shown here is derived from an EMBL/GenBank/DDBJ whole genome shotgun (WGS) entry which is preliminary data.</text>
</comment>
<dbReference type="Proteomes" id="UP000542695">
    <property type="component" value="Unassembled WGS sequence"/>
</dbReference>
<name>A0A3M8SER1_PSEPU</name>
<gene>
    <name evidence="3" type="ORF">EFK07_31310</name>
    <name evidence="2" type="ORF">HX798_13400</name>
</gene>
<dbReference type="InterPro" id="IPR036388">
    <property type="entry name" value="WH-like_DNA-bd_sf"/>
</dbReference>
<dbReference type="Pfam" id="PF21332">
    <property type="entry name" value="AmiR_N"/>
    <property type="match status" value="1"/>
</dbReference>
<dbReference type="Proteomes" id="UP000278162">
    <property type="component" value="Unassembled WGS sequence"/>
</dbReference>
<dbReference type="Pfam" id="PF03861">
    <property type="entry name" value="ANTAR"/>
    <property type="match status" value="1"/>
</dbReference>
<protein>
    <submittedName>
        <fullName evidence="3">ANTAR domain-containing protein</fullName>
    </submittedName>
</protein>
<dbReference type="SUPFAM" id="SSF52172">
    <property type="entry name" value="CheY-like"/>
    <property type="match status" value="1"/>
</dbReference>
<dbReference type="InterPro" id="IPR049021">
    <property type="entry name" value="AmiR_N"/>
</dbReference>
<dbReference type="InterPro" id="IPR005561">
    <property type="entry name" value="ANTAR"/>
</dbReference>
<reference evidence="2 5" key="2">
    <citation type="submission" date="2020-04" db="EMBL/GenBank/DDBJ databases">
        <title>Molecular characterization of pseudomonads from Agaricus bisporus reveal novel blotch 2 pathogens in Western Europe.</title>
        <authorList>
            <person name="Taparia T."/>
            <person name="Krijger M."/>
            <person name="Haynes E."/>
            <person name="Elpinstone J.G."/>
            <person name="Noble R."/>
            <person name="Van Der Wolf J."/>
        </authorList>
    </citation>
    <scope>NUCLEOTIDE SEQUENCE [LARGE SCALE GENOMIC DNA]</scope>
    <source>
        <strain evidence="2 5">P7765</strain>
    </source>
</reference>
<sequence>MKRPQLPNLRDHRVLILHKKDHDYQVLSGQLVRLGLKIIEPVEGQALPWSEVDVCFFDANQAHKNTFPWPDGEPRVPLIAMFSAETPERIHWSLTQRVCAFLVKPVRSSGTFLALQQAIFEFGSRSRADAEITQLQERVKARRVVLKAVVKLMELANIDDDQAYEQLRESSMTNQMCMEEMCLRFLQSGCEKSALNMLRHQRRP</sequence>
<accession>A0A3M8SER1</accession>
<evidence type="ECO:0000313" key="4">
    <source>
        <dbReference type="Proteomes" id="UP000278162"/>
    </source>
</evidence>
<proteinExistence type="predicted"/>
<dbReference type="SMART" id="SM01012">
    <property type="entry name" value="ANTAR"/>
    <property type="match status" value="1"/>
</dbReference>
<evidence type="ECO:0000313" key="5">
    <source>
        <dbReference type="Proteomes" id="UP000542695"/>
    </source>
</evidence>
<evidence type="ECO:0000259" key="1">
    <source>
        <dbReference type="PROSITE" id="PS50921"/>
    </source>
</evidence>
<organism evidence="3 4">
    <name type="scientific">Pseudomonas putida</name>
    <name type="common">Arthrobacter siderocapsulatus</name>
    <dbReference type="NCBI Taxonomy" id="303"/>
    <lineage>
        <taxon>Bacteria</taxon>
        <taxon>Pseudomonadati</taxon>
        <taxon>Pseudomonadota</taxon>
        <taxon>Gammaproteobacteria</taxon>
        <taxon>Pseudomonadales</taxon>
        <taxon>Pseudomonadaceae</taxon>
        <taxon>Pseudomonas</taxon>
    </lineage>
</organism>
<dbReference type="EMBL" id="JACARV010000034">
    <property type="protein sequence ID" value="NWC81290.1"/>
    <property type="molecule type" value="Genomic_DNA"/>
</dbReference>
<evidence type="ECO:0000313" key="3">
    <source>
        <dbReference type="EMBL" id="RNF77300.1"/>
    </source>
</evidence>
<dbReference type="InterPro" id="IPR011006">
    <property type="entry name" value="CheY-like_superfamily"/>
</dbReference>
<dbReference type="PROSITE" id="PS50921">
    <property type="entry name" value="ANTAR"/>
    <property type="match status" value="1"/>
</dbReference>
<dbReference type="GO" id="GO:0003723">
    <property type="term" value="F:RNA binding"/>
    <property type="evidence" value="ECO:0007669"/>
    <property type="project" value="InterPro"/>
</dbReference>
<reference evidence="3 4" key="1">
    <citation type="submission" date="2018-10" db="EMBL/GenBank/DDBJ databases">
        <title>An outbreak of IMP-63 producing strain in France.</title>
        <authorList>
            <person name="Bour M."/>
            <person name="Liapis E."/>
            <person name="Plesiat P."/>
        </authorList>
    </citation>
    <scope>NUCLEOTIDE SEQUENCE [LARGE SCALE GENOMIC DNA]</scope>
    <source>
        <strain evidence="3 4">12917</strain>
    </source>
</reference>
<dbReference type="AlphaFoldDB" id="A0A3M8SER1"/>